<dbReference type="EMBL" id="BC023453">
    <property type="protein sequence ID" value="AAH23453.1"/>
    <property type="molecule type" value="mRNA"/>
</dbReference>
<dbReference type="MGI" id="MGI:104580">
    <property type="gene designation" value="Rapgef1"/>
</dbReference>
<dbReference type="AlphaFoldDB" id="Q8R3X5"/>
<accession>Q8R3X5</accession>
<sequence length="49" mass="5106">CLLCALNAISCSFQACGLPSYFAPLPAASRFLVPFCSLGVSVPKKSKQA</sequence>
<dbReference type="AGR" id="MGI:104580"/>
<organism evidence="1">
    <name type="scientific">Mus musculus</name>
    <name type="common">Mouse</name>
    <dbReference type="NCBI Taxonomy" id="10090"/>
    <lineage>
        <taxon>Eukaryota</taxon>
        <taxon>Metazoa</taxon>
        <taxon>Chordata</taxon>
        <taxon>Craniata</taxon>
        <taxon>Vertebrata</taxon>
        <taxon>Euteleostomi</taxon>
        <taxon>Mammalia</taxon>
        <taxon>Eutheria</taxon>
        <taxon>Euarchontoglires</taxon>
        <taxon>Glires</taxon>
        <taxon>Rodentia</taxon>
        <taxon>Myomorpha</taxon>
        <taxon>Muroidea</taxon>
        <taxon>Muridae</taxon>
        <taxon>Murinae</taxon>
        <taxon>Mus</taxon>
        <taxon>Mus</taxon>
    </lineage>
</organism>
<evidence type="ECO:0000313" key="1">
    <source>
        <dbReference type="EMBL" id="AAH23453.1"/>
    </source>
</evidence>
<feature type="non-terminal residue" evidence="1">
    <location>
        <position position="1"/>
    </location>
</feature>
<name>Q8R3X5_MOUSE</name>
<proteinExistence type="evidence at transcript level"/>
<evidence type="ECO:0000313" key="2">
    <source>
        <dbReference type="MGI" id="MGI:104580"/>
    </source>
</evidence>
<reference evidence="1" key="1">
    <citation type="journal article" date="2004" name="Genome Res.">
        <title>The status, quality, and expansion of the NIH full-length cDNA project: the Mammalian Gene Collection (MGC).</title>
        <authorList>
            <consortium name="The MGC Project Team"/>
            <person name="Gerhard D.S."/>
            <person name="Wagner L."/>
            <person name="Feingold E.A."/>
            <person name="Shenmen C.M."/>
            <person name="Grouse L.H."/>
            <person name="Schuler G."/>
            <person name="Klein S.L."/>
            <person name="Old S."/>
            <person name="Rasooly R."/>
            <person name="Good P."/>
            <person name="Guyer M."/>
            <person name="Peck A.M."/>
            <person name="Derge J.G."/>
            <person name="Lipman D."/>
            <person name="Collins F.S."/>
            <person name="Jang W."/>
            <person name="Sherry S."/>
            <person name="Feolo M."/>
            <person name="Misquitta L."/>
            <person name="Lee E."/>
            <person name="Rotmistrovsky K."/>
            <person name="Greenhut S.F."/>
            <person name="Schaefer C.F."/>
            <person name="Buetow K."/>
            <person name="Bonner T.I."/>
            <person name="Haussler D."/>
            <person name="Kent J."/>
            <person name="Kiekhaus M."/>
            <person name="Furey T."/>
            <person name="Brent M."/>
            <person name="Prange C."/>
            <person name="Schreiber K."/>
            <person name="Shapiro N."/>
            <person name="Bhat N.K."/>
            <person name="Hopkins R.F."/>
            <person name="Hsie F."/>
            <person name="Driscoll T."/>
            <person name="Soares M.B."/>
            <person name="Casavant T.L."/>
            <person name="Scheetz T.E."/>
            <person name="Brown-stein M.J."/>
            <person name="Usdin T.B."/>
            <person name="Toshiyuki S."/>
            <person name="Carninci P."/>
            <person name="Piao Y."/>
            <person name="Dudekula D.B."/>
            <person name="Ko M.S."/>
            <person name="Kawakami K."/>
            <person name="Suzuki Y."/>
            <person name="Sugano S."/>
            <person name="Gruber C.E."/>
            <person name="Smith M.R."/>
            <person name="Simmons B."/>
            <person name="Moore T."/>
            <person name="Waterman R."/>
            <person name="Johnson S.L."/>
            <person name="Ruan Y."/>
            <person name="Wei C.L."/>
            <person name="Mathavan S."/>
            <person name="Gunaratne P.H."/>
            <person name="Wu J."/>
            <person name="Garcia A.M."/>
            <person name="Hulyk S.W."/>
            <person name="Fuh E."/>
            <person name="Yuan Y."/>
            <person name="Sneed A."/>
            <person name="Kowis C."/>
            <person name="Hodgson A."/>
            <person name="Muzny D.M."/>
            <person name="McPherson J."/>
            <person name="Gibbs R.A."/>
            <person name="Fahey J."/>
            <person name="Helton E."/>
            <person name="Ketteman M."/>
            <person name="Madan A."/>
            <person name="Rodrigues S."/>
            <person name="Sanchez A."/>
            <person name="Whiting M."/>
            <person name="Madari A."/>
            <person name="Young A.C."/>
            <person name="Wetherby K.D."/>
            <person name="Granite S.J."/>
            <person name="Kwong P.N."/>
            <person name="Brinkley C.P."/>
            <person name="Pearson R.L."/>
            <person name="Bouffard G.G."/>
            <person name="Blakesly R.W."/>
            <person name="Green E.D."/>
            <person name="Dickson M.C."/>
            <person name="Rodriguez A.C."/>
            <person name="Grimwood J."/>
            <person name="Schmutz J."/>
            <person name="Myers R.M."/>
            <person name="Butterfield Y.S."/>
            <person name="Griffith M."/>
            <person name="Griffith O.L."/>
            <person name="Krzywinski M.I."/>
            <person name="Liao N."/>
            <person name="Morin R."/>
            <person name="Morrin R."/>
            <person name="Palmquist D."/>
            <person name="Petrescu A.S."/>
            <person name="Skalska U."/>
            <person name="Smailus D.E."/>
            <person name="Stott J.M."/>
            <person name="Schnerch A."/>
            <person name="Schein J.E."/>
            <person name="Jones S.J."/>
            <person name="Holt R.A."/>
            <person name="Baross A."/>
            <person name="Marra M.A."/>
            <person name="Clifton S."/>
            <person name="Makowski K.A."/>
            <person name="Bosak S."/>
            <person name="Malek J."/>
        </authorList>
    </citation>
    <scope>NUCLEOTIDE SEQUENCE [LARGE SCALE MRNA]</scope>
    <source>
        <strain evidence="1">Czech II</strain>
        <tissue evidence="1">Mammary tumor metastatized to lung. Tumor arose spontaneously</tissue>
    </source>
</reference>
<protein>
    <submittedName>
        <fullName evidence="1">Rapgef1 protein</fullName>
    </submittedName>
</protein>
<gene>
    <name evidence="1 2" type="primary">Rapgef1</name>
</gene>